<proteinExistence type="predicted"/>
<keyword evidence="2" id="KW-0732">Signal</keyword>
<dbReference type="Proteomes" id="UP000183417">
    <property type="component" value="Unassembled WGS sequence"/>
</dbReference>
<evidence type="ECO:0000313" key="3">
    <source>
        <dbReference type="EMBL" id="SDZ61134.1"/>
    </source>
</evidence>
<accession>A0A1H3UFD2</accession>
<evidence type="ECO:0000256" key="2">
    <source>
        <dbReference type="SAM" id="SignalP"/>
    </source>
</evidence>
<name>A0A1H3UFD2_9BURK</name>
<keyword evidence="1" id="KW-0472">Membrane</keyword>
<gene>
    <name evidence="3" type="ORF">SAMN05421547_1443</name>
</gene>
<evidence type="ECO:0000256" key="1">
    <source>
        <dbReference type="SAM" id="Phobius"/>
    </source>
</evidence>
<keyword evidence="1" id="KW-1133">Transmembrane helix</keyword>
<feature type="transmembrane region" description="Helical" evidence="1">
    <location>
        <begin position="710"/>
        <end position="736"/>
    </location>
</feature>
<dbReference type="AlphaFoldDB" id="A0A1H3UFD2"/>
<protein>
    <recommendedName>
        <fullName evidence="5">Cellulose synthase regulatory subunit</fullName>
    </recommendedName>
</protein>
<dbReference type="RefSeq" id="WP_074924257.1">
    <property type="nucleotide sequence ID" value="NZ_CP141274.1"/>
</dbReference>
<evidence type="ECO:0000313" key="4">
    <source>
        <dbReference type="Proteomes" id="UP000183417"/>
    </source>
</evidence>
<dbReference type="GeneID" id="94693264"/>
<reference evidence="3 4" key="1">
    <citation type="submission" date="2016-10" db="EMBL/GenBank/DDBJ databases">
        <authorList>
            <person name="de Groot N.N."/>
        </authorList>
    </citation>
    <scope>NUCLEOTIDE SEQUENCE [LARGE SCALE GENOMIC DNA]</scope>
    <source>
        <strain evidence="3 4">LMG 24775</strain>
    </source>
</reference>
<keyword evidence="1" id="KW-0812">Transmembrane</keyword>
<sequence length="743" mass="78448">MQPTIHRHSFSRTGARWALGSLLGLGALFAQAASASALGDAIRQLGASDGLQRSVTLKELGIVDPVVLAGTATQDFYLPVPRGLPLGDASIAFDGRYLKGEPGTSTVVISLNGTPAVSQTVPDGEGTLQRNLPVAQPARASDFVRLGVNWRNRNNSQQRCDENHSLANSLTISPQTRLSYRVDPRDVRTIEDVWNTLPVRTTVLVSGRQLEQASFDSAWRIGASLQRNNRRMQVRALPAVGEVIDLRGLEVPAALAGVPAFAALRGAEPQHKLASDAELGALLMLGAAQVSGDIVVADKALQQRLTAAFAALQTQLATDPDAGQALQQWRARRAPLASEALASQQLRALPMGRQMVLAVASDAGARVAGLQEAALQRLLVSDNVTVAAAQPPQWDEAKGIRLSSLGGSPDSFDVLSRGEWTMNFPLSAVASQGRMPGEITLYVAAAPGASATRPVATLFWNGMLLSARQLDANGQPERLRARVPGYALGINNTLRVSVQRQPYSADCNEIPQPYPASVLPAISYVTPGKAEPNGSFIGLLPLLGARSQLLVPASYLSAAPAALERMANLAAASGLSASQAELVVAQADAPAKPSMPFVAMEVPVDGAKPLVTVTDGQQLRIRGKSLDWLDIKGLKQLSSAEVVTAGGQQGVLWRAIGEWTGGLGEPFLLNRGNIAVIGGDGPLAWLDSSNPDAGIPSGPREGAFHEWRNFLSWSVPGIAIALVVVVLLVLLAWAVARSKQPRH</sequence>
<feature type="chain" id="PRO_5010328992" description="Cellulose synthase regulatory subunit" evidence="2">
    <location>
        <begin position="33"/>
        <end position="743"/>
    </location>
</feature>
<dbReference type="Gene3D" id="2.60.120.260">
    <property type="entry name" value="Galactose-binding domain-like"/>
    <property type="match status" value="1"/>
</dbReference>
<dbReference type="EMBL" id="FNPE01000044">
    <property type="protein sequence ID" value="SDZ61134.1"/>
    <property type="molecule type" value="Genomic_DNA"/>
</dbReference>
<organism evidence="3 4">
    <name type="scientific">Delftia lacustris</name>
    <dbReference type="NCBI Taxonomy" id="558537"/>
    <lineage>
        <taxon>Bacteria</taxon>
        <taxon>Pseudomonadati</taxon>
        <taxon>Pseudomonadota</taxon>
        <taxon>Betaproteobacteria</taxon>
        <taxon>Burkholderiales</taxon>
        <taxon>Comamonadaceae</taxon>
        <taxon>Delftia</taxon>
    </lineage>
</organism>
<evidence type="ECO:0008006" key="5">
    <source>
        <dbReference type="Google" id="ProtNLM"/>
    </source>
</evidence>
<feature type="signal peptide" evidence="2">
    <location>
        <begin position="1"/>
        <end position="32"/>
    </location>
</feature>